<dbReference type="InterPro" id="IPR050846">
    <property type="entry name" value="TLCD"/>
</dbReference>
<dbReference type="GO" id="GO:0055091">
    <property type="term" value="P:phospholipid homeostasis"/>
    <property type="evidence" value="ECO:0007669"/>
    <property type="project" value="TreeGrafter"/>
</dbReference>
<keyword evidence="4 5" id="KW-0472">Membrane</keyword>
<dbReference type="Pfam" id="PF03798">
    <property type="entry name" value="TRAM_LAG1_CLN8"/>
    <property type="match status" value="1"/>
</dbReference>
<dbReference type="AlphaFoldDB" id="A0AA88XF53"/>
<evidence type="ECO:0000256" key="5">
    <source>
        <dbReference type="PROSITE-ProRule" id="PRU00205"/>
    </source>
</evidence>
<evidence type="ECO:0000256" key="3">
    <source>
        <dbReference type="ARBA" id="ARBA00022989"/>
    </source>
</evidence>
<comment type="subcellular location">
    <subcellularLocation>
        <location evidence="1">Membrane</location>
        <topology evidence="1">Multi-pass membrane protein</topology>
    </subcellularLocation>
</comment>
<dbReference type="PANTHER" id="PTHR13439:SF4">
    <property type="entry name" value="TLC DOMAIN-CONTAINING PROTEIN"/>
    <property type="match status" value="1"/>
</dbReference>
<dbReference type="PROSITE" id="PS50922">
    <property type="entry name" value="TLC"/>
    <property type="match status" value="1"/>
</dbReference>
<feature type="transmembrane region" description="Helical" evidence="6">
    <location>
        <begin position="30"/>
        <end position="48"/>
    </location>
</feature>
<dbReference type="GO" id="GO:0097035">
    <property type="term" value="P:regulation of membrane lipid distribution"/>
    <property type="evidence" value="ECO:0007669"/>
    <property type="project" value="TreeGrafter"/>
</dbReference>
<dbReference type="GO" id="GO:0007009">
    <property type="term" value="P:plasma membrane organization"/>
    <property type="evidence" value="ECO:0007669"/>
    <property type="project" value="TreeGrafter"/>
</dbReference>
<dbReference type="GO" id="GO:0004869">
    <property type="term" value="F:cysteine-type endopeptidase inhibitor activity"/>
    <property type="evidence" value="ECO:0007669"/>
    <property type="project" value="InterPro"/>
</dbReference>
<feature type="domain" description="TLC" evidence="7">
    <location>
        <begin position="59"/>
        <end position="273"/>
    </location>
</feature>
<dbReference type="PANTHER" id="PTHR13439">
    <property type="entry name" value="CT120 PROTEIN"/>
    <property type="match status" value="1"/>
</dbReference>
<gene>
    <name evidence="8" type="ORF">FSP39_005200</name>
</gene>
<protein>
    <recommendedName>
        <fullName evidence="7">TLC domain-containing protein</fullName>
    </recommendedName>
</protein>
<evidence type="ECO:0000256" key="2">
    <source>
        <dbReference type="ARBA" id="ARBA00022692"/>
    </source>
</evidence>
<organism evidence="8 9">
    <name type="scientific">Pinctada imbricata</name>
    <name type="common">Atlantic pearl-oyster</name>
    <name type="synonym">Pinctada martensii</name>
    <dbReference type="NCBI Taxonomy" id="66713"/>
    <lineage>
        <taxon>Eukaryota</taxon>
        <taxon>Metazoa</taxon>
        <taxon>Spiralia</taxon>
        <taxon>Lophotrochozoa</taxon>
        <taxon>Mollusca</taxon>
        <taxon>Bivalvia</taxon>
        <taxon>Autobranchia</taxon>
        <taxon>Pteriomorphia</taxon>
        <taxon>Pterioida</taxon>
        <taxon>Pterioidea</taxon>
        <taxon>Pteriidae</taxon>
        <taxon>Pinctada</taxon>
    </lineage>
</organism>
<evidence type="ECO:0000313" key="8">
    <source>
        <dbReference type="EMBL" id="KAK3083911.1"/>
    </source>
</evidence>
<accession>A0AA88XF53</accession>
<dbReference type="EMBL" id="VSWD01000013">
    <property type="protein sequence ID" value="KAK3083911.1"/>
    <property type="molecule type" value="Genomic_DNA"/>
</dbReference>
<dbReference type="Pfam" id="PF00031">
    <property type="entry name" value="Cystatin"/>
    <property type="match status" value="1"/>
</dbReference>
<name>A0AA88XF53_PINIB</name>
<evidence type="ECO:0000256" key="4">
    <source>
        <dbReference type="ARBA" id="ARBA00023136"/>
    </source>
</evidence>
<keyword evidence="2 5" id="KW-0812">Transmembrane</keyword>
<evidence type="ECO:0000313" key="9">
    <source>
        <dbReference type="Proteomes" id="UP001186944"/>
    </source>
</evidence>
<dbReference type="InterPro" id="IPR046350">
    <property type="entry name" value="Cystatin_sf"/>
</dbReference>
<dbReference type="Proteomes" id="UP001186944">
    <property type="component" value="Unassembled WGS sequence"/>
</dbReference>
<evidence type="ECO:0000259" key="7">
    <source>
        <dbReference type="PROSITE" id="PS50922"/>
    </source>
</evidence>
<feature type="transmembrane region" description="Helical" evidence="6">
    <location>
        <begin position="68"/>
        <end position="89"/>
    </location>
</feature>
<dbReference type="GO" id="GO:0005886">
    <property type="term" value="C:plasma membrane"/>
    <property type="evidence" value="ECO:0007669"/>
    <property type="project" value="TreeGrafter"/>
</dbReference>
<keyword evidence="3 6" id="KW-1133">Transmembrane helix</keyword>
<dbReference type="SUPFAM" id="SSF54403">
    <property type="entry name" value="Cystatin/monellin"/>
    <property type="match status" value="1"/>
</dbReference>
<keyword evidence="9" id="KW-1185">Reference proteome</keyword>
<dbReference type="CDD" id="cd00042">
    <property type="entry name" value="CY"/>
    <property type="match status" value="1"/>
</dbReference>
<evidence type="ECO:0000256" key="6">
    <source>
        <dbReference type="SAM" id="Phobius"/>
    </source>
</evidence>
<feature type="transmembrane region" description="Helical" evidence="6">
    <location>
        <begin position="101"/>
        <end position="119"/>
    </location>
</feature>
<reference evidence="8" key="1">
    <citation type="submission" date="2019-08" db="EMBL/GenBank/DDBJ databases">
        <title>The improved chromosome-level genome for the pearl oyster Pinctada fucata martensii using PacBio sequencing and Hi-C.</title>
        <authorList>
            <person name="Zheng Z."/>
        </authorList>
    </citation>
    <scope>NUCLEOTIDE SEQUENCE</scope>
    <source>
        <strain evidence="8">ZZ-2019</strain>
        <tissue evidence="8">Adductor muscle</tissue>
    </source>
</reference>
<evidence type="ECO:0000256" key="1">
    <source>
        <dbReference type="ARBA" id="ARBA00004141"/>
    </source>
</evidence>
<proteinExistence type="predicted"/>
<dbReference type="InterPro" id="IPR000010">
    <property type="entry name" value="Cystatin_dom"/>
</dbReference>
<comment type="caution">
    <text evidence="8">The sequence shown here is derived from an EMBL/GenBank/DDBJ whole genome shotgun (WGS) entry which is preliminary data.</text>
</comment>
<dbReference type="Gene3D" id="3.10.450.10">
    <property type="match status" value="1"/>
</dbReference>
<dbReference type="InterPro" id="IPR006634">
    <property type="entry name" value="TLC-dom"/>
</dbReference>
<sequence>MNGVNANLTVKMALETKLEGGIGSIDTRHGYYMMFSSMLFFQLLNWTVARVGSPKSVREDPWRWKNLFISWFHALICGTWDLLCFVLYPEILDDLITTQNYFTYLMVPFSTGYFLYDSIDMYVNNKLISNWEVTLHHIAGNLDSNTFYVSWIPQAIYALAEYPGSDRIISGILKEIAAALLRDVKNRTVMAARRPVRTVSCVTVLVQFGSSFPAGGGGFSGEKDASPEISSLVNGVKGDIKKALACTNVAYSEPLTALKFRQQVVAGMNYIVSVRVGGAKVIHVKIYRDLKGNASLTGVQAEPGTDINPSADYAKCLIVS</sequence>
<dbReference type="GO" id="GO:0071709">
    <property type="term" value="P:membrane assembly"/>
    <property type="evidence" value="ECO:0007669"/>
    <property type="project" value="TreeGrafter"/>
</dbReference>